<dbReference type="PANTHER" id="PTHR31672:SF13">
    <property type="entry name" value="F-BOX PROTEIN CPR30-LIKE"/>
    <property type="match status" value="1"/>
</dbReference>
<dbReference type="PANTHER" id="PTHR31672">
    <property type="entry name" value="BNACNNG10540D PROTEIN"/>
    <property type="match status" value="1"/>
</dbReference>
<proteinExistence type="predicted"/>
<sequence>MIVNPCTDQTRWIQPRSVYHMHDSYALGYASSNNKSYESYKILSFPYDHCKKAEIFELKSNSWRVLANIPPNEDLGTYGRGNIYQYTYGRGVLLKGNTYWISYFSDYSDILSFDFITERFRRRRLPFQILSYNTLAL</sequence>
<reference evidence="2 3" key="1">
    <citation type="submission" date="2024-04" db="EMBL/GenBank/DDBJ databases">
        <title>Genome assembly C_amara_ONT_v2.</title>
        <authorList>
            <person name="Yant L."/>
            <person name="Moore C."/>
            <person name="Slenker M."/>
        </authorList>
    </citation>
    <scope>NUCLEOTIDE SEQUENCE [LARGE SCALE GENOMIC DNA]</scope>
    <source>
        <tissue evidence="2">Leaf</tissue>
    </source>
</reference>
<evidence type="ECO:0000313" key="3">
    <source>
        <dbReference type="Proteomes" id="UP001558713"/>
    </source>
</evidence>
<dbReference type="Proteomes" id="UP001558713">
    <property type="component" value="Unassembled WGS sequence"/>
</dbReference>
<protein>
    <submittedName>
        <fullName evidence="2">F-box/LRR-repeat/kelch-repeat protein</fullName>
    </submittedName>
</protein>
<dbReference type="EMBL" id="JBANAX010000546">
    <property type="protein sequence ID" value="KAL1204158.1"/>
    <property type="molecule type" value="Genomic_DNA"/>
</dbReference>
<dbReference type="InterPro" id="IPR017451">
    <property type="entry name" value="F-box-assoc_interact_dom"/>
</dbReference>
<dbReference type="NCBIfam" id="TIGR01640">
    <property type="entry name" value="F_box_assoc_1"/>
    <property type="match status" value="1"/>
</dbReference>
<dbReference type="AlphaFoldDB" id="A0ABD1ACE1"/>
<dbReference type="InterPro" id="IPR050796">
    <property type="entry name" value="SCF_F-box_component"/>
</dbReference>
<accession>A0ABD1ACE1</accession>
<feature type="domain" description="F-box associated beta-propeller type 1" evidence="1">
    <location>
        <begin position="1"/>
        <end position="131"/>
    </location>
</feature>
<comment type="caution">
    <text evidence="2">The sequence shown here is derived from an EMBL/GenBank/DDBJ whole genome shotgun (WGS) entry which is preliminary data.</text>
</comment>
<keyword evidence="3" id="KW-1185">Reference proteome</keyword>
<dbReference type="Pfam" id="PF07734">
    <property type="entry name" value="FBA_1"/>
    <property type="match status" value="1"/>
</dbReference>
<gene>
    <name evidence="2" type="ORF">V5N11_026655</name>
</gene>
<evidence type="ECO:0000259" key="1">
    <source>
        <dbReference type="Pfam" id="PF07734"/>
    </source>
</evidence>
<evidence type="ECO:0000313" key="2">
    <source>
        <dbReference type="EMBL" id="KAL1204158.1"/>
    </source>
</evidence>
<dbReference type="InterPro" id="IPR006527">
    <property type="entry name" value="F-box-assoc_dom_typ1"/>
</dbReference>
<name>A0ABD1ACE1_CARAN</name>
<organism evidence="2 3">
    <name type="scientific">Cardamine amara subsp. amara</name>
    <dbReference type="NCBI Taxonomy" id="228776"/>
    <lineage>
        <taxon>Eukaryota</taxon>
        <taxon>Viridiplantae</taxon>
        <taxon>Streptophyta</taxon>
        <taxon>Embryophyta</taxon>
        <taxon>Tracheophyta</taxon>
        <taxon>Spermatophyta</taxon>
        <taxon>Magnoliopsida</taxon>
        <taxon>eudicotyledons</taxon>
        <taxon>Gunneridae</taxon>
        <taxon>Pentapetalae</taxon>
        <taxon>rosids</taxon>
        <taxon>malvids</taxon>
        <taxon>Brassicales</taxon>
        <taxon>Brassicaceae</taxon>
        <taxon>Cardamineae</taxon>
        <taxon>Cardamine</taxon>
    </lineage>
</organism>